<dbReference type="AlphaFoldDB" id="X8EY83"/>
<comment type="caution">
    <text evidence="1">The sequence shown here is derived from an EMBL/GenBank/DDBJ whole genome shotgun (WGS) entry which is preliminary data.</text>
</comment>
<proteinExistence type="predicted"/>
<protein>
    <submittedName>
        <fullName evidence="1">Uncharacterized protein</fullName>
    </submittedName>
</protein>
<sequence>MSKISPSKRVTARSSMLRVLAWPHHHPDVGAVGDKLSGDV</sequence>
<name>X8EY83_MYCXE</name>
<reference evidence="1" key="1">
    <citation type="submission" date="2014-01" db="EMBL/GenBank/DDBJ databases">
        <authorList>
            <person name="Brown-Elliot B."/>
            <person name="Wallace R."/>
            <person name="Lenaerts A."/>
            <person name="Ordway D."/>
            <person name="DeGroote M.A."/>
            <person name="Parker T."/>
            <person name="Sizemore C."/>
            <person name="Tallon L.J."/>
            <person name="Sadzewicz L.K."/>
            <person name="Sengamalay N."/>
            <person name="Fraser C.M."/>
            <person name="Hine E."/>
            <person name="Shefchek K.A."/>
            <person name="Das S.P."/>
            <person name="Tettelin H."/>
        </authorList>
    </citation>
    <scope>NUCLEOTIDE SEQUENCE [LARGE SCALE GENOMIC DNA]</scope>
    <source>
        <strain evidence="1">4042</strain>
    </source>
</reference>
<evidence type="ECO:0000313" key="1">
    <source>
        <dbReference type="EMBL" id="EUA84973.1"/>
    </source>
</evidence>
<gene>
    <name evidence="1" type="ORF">I553_8401</name>
</gene>
<accession>X8EY83</accession>
<dbReference type="EMBL" id="JAOB01000003">
    <property type="protein sequence ID" value="EUA84973.1"/>
    <property type="molecule type" value="Genomic_DNA"/>
</dbReference>
<organism evidence="1">
    <name type="scientific">Mycobacterium xenopi 4042</name>
    <dbReference type="NCBI Taxonomy" id="1299334"/>
    <lineage>
        <taxon>Bacteria</taxon>
        <taxon>Bacillati</taxon>
        <taxon>Actinomycetota</taxon>
        <taxon>Actinomycetes</taxon>
        <taxon>Mycobacteriales</taxon>
        <taxon>Mycobacteriaceae</taxon>
        <taxon>Mycobacterium</taxon>
    </lineage>
</organism>
<dbReference type="PATRIC" id="fig|1299334.3.peg.39"/>